<dbReference type="AlphaFoldDB" id="A0AAD4W3R5"/>
<evidence type="ECO:0000256" key="1">
    <source>
        <dbReference type="SAM" id="MobiDB-lite"/>
    </source>
</evidence>
<proteinExistence type="predicted"/>
<dbReference type="SUPFAM" id="SSF56672">
    <property type="entry name" value="DNA/RNA polymerases"/>
    <property type="match status" value="1"/>
</dbReference>
<organism evidence="2 3">
    <name type="scientific">Prunus dulcis</name>
    <name type="common">Almond</name>
    <name type="synonym">Amygdalus dulcis</name>
    <dbReference type="NCBI Taxonomy" id="3755"/>
    <lineage>
        <taxon>Eukaryota</taxon>
        <taxon>Viridiplantae</taxon>
        <taxon>Streptophyta</taxon>
        <taxon>Embryophyta</taxon>
        <taxon>Tracheophyta</taxon>
        <taxon>Spermatophyta</taxon>
        <taxon>Magnoliopsida</taxon>
        <taxon>eudicotyledons</taxon>
        <taxon>Gunneridae</taxon>
        <taxon>Pentapetalae</taxon>
        <taxon>rosids</taxon>
        <taxon>fabids</taxon>
        <taxon>Rosales</taxon>
        <taxon>Rosaceae</taxon>
        <taxon>Amygdaloideae</taxon>
        <taxon>Amygdaleae</taxon>
        <taxon>Prunus</taxon>
    </lineage>
</organism>
<dbReference type="Proteomes" id="UP001054821">
    <property type="component" value="Chromosome 4"/>
</dbReference>
<dbReference type="PANTHER" id="PTHR11439">
    <property type="entry name" value="GAG-POL-RELATED RETROTRANSPOSON"/>
    <property type="match status" value="1"/>
</dbReference>
<gene>
    <name evidence="2" type="ORF">L3X38_025545</name>
</gene>
<accession>A0AAD4W3R5</accession>
<dbReference type="PANTHER" id="PTHR11439:SF455">
    <property type="entry name" value="RLK (RECEPTOR-LIKE PROTEIN KINASE) 8, PUTATIVE-RELATED"/>
    <property type="match status" value="1"/>
</dbReference>
<evidence type="ECO:0000313" key="2">
    <source>
        <dbReference type="EMBL" id="KAI5335412.1"/>
    </source>
</evidence>
<comment type="caution">
    <text evidence="2">The sequence shown here is derived from an EMBL/GenBank/DDBJ whole genome shotgun (WGS) entry which is preliminary data.</text>
</comment>
<sequence length="328" mass="37042">MHSFTAPFMKTSICNNLQVLFTLLIPHMCVQRTADTMFLSQQKYICDLLIRFSMLDCKPCSTPSSSQKLDNTSGEPLSDPTAYRSLVGALQYLTWTRPEIAFLVNQVCQHMHAPRTPHLSAVKRILRYLKGTPAHGLLIRKGNLNLTAYSDEDWVSCPIDRRSTTGYCIFFGQNLVSWSSKKQASVARSSTESEYRSLAHTATEIFWICSLLKEIHFYLDKHPLILCDNTSAIALAPNPIFHARTKHIEIDYHYICDLVTSNIISISHISSQAQLADLFTKSLPKAIFTNFQSKLTAPNPQLSLRGDISHNSMVDQNDHHTQQKPENG</sequence>
<dbReference type="EMBL" id="JAJFAZ020000004">
    <property type="protein sequence ID" value="KAI5335412.1"/>
    <property type="molecule type" value="Genomic_DNA"/>
</dbReference>
<evidence type="ECO:0000313" key="3">
    <source>
        <dbReference type="Proteomes" id="UP001054821"/>
    </source>
</evidence>
<dbReference type="InterPro" id="IPR043502">
    <property type="entry name" value="DNA/RNA_pol_sf"/>
</dbReference>
<protein>
    <recommendedName>
        <fullName evidence="4">Transposable element protein</fullName>
    </recommendedName>
</protein>
<evidence type="ECO:0008006" key="4">
    <source>
        <dbReference type="Google" id="ProtNLM"/>
    </source>
</evidence>
<name>A0AAD4W3R5_PRUDU</name>
<feature type="region of interest" description="Disordered" evidence="1">
    <location>
        <begin position="306"/>
        <end position="328"/>
    </location>
</feature>
<reference evidence="2 3" key="1">
    <citation type="journal article" date="2022" name="G3 (Bethesda)">
        <title>Whole-genome sequence and methylome profiling of the almond [Prunus dulcis (Mill.) D.A. Webb] cultivar 'Nonpareil'.</title>
        <authorList>
            <person name="D'Amico-Willman K.M."/>
            <person name="Ouma W.Z."/>
            <person name="Meulia T."/>
            <person name="Sideli G.M."/>
            <person name="Gradziel T.M."/>
            <person name="Fresnedo-Ramirez J."/>
        </authorList>
    </citation>
    <scope>NUCLEOTIDE SEQUENCE [LARGE SCALE GENOMIC DNA]</scope>
    <source>
        <strain evidence="2">Clone GOH B32 T37-40</strain>
    </source>
</reference>
<keyword evidence="3" id="KW-1185">Reference proteome</keyword>
<dbReference type="CDD" id="cd09272">
    <property type="entry name" value="RNase_HI_RT_Ty1"/>
    <property type="match status" value="1"/>
</dbReference>
<feature type="compositionally biased region" description="Basic and acidic residues" evidence="1">
    <location>
        <begin position="316"/>
        <end position="328"/>
    </location>
</feature>